<evidence type="ECO:0000256" key="2">
    <source>
        <dbReference type="ARBA" id="ARBA00007911"/>
    </source>
</evidence>
<dbReference type="GO" id="GO:0003700">
    <property type="term" value="F:DNA-binding transcription factor activity"/>
    <property type="evidence" value="ECO:0007669"/>
    <property type="project" value="UniProtKB-UniRule"/>
</dbReference>
<dbReference type="PANTHER" id="PTHR31421:SF22">
    <property type="entry name" value="PROTEIN BASIC PENTACYSTEINE3"/>
    <property type="match status" value="1"/>
</dbReference>
<accession>A0A9P1E969</accession>
<protein>
    <recommendedName>
        <fullName evidence="7">GAGA-binding transcriptional activator</fullName>
    </recommendedName>
</protein>
<dbReference type="OrthoDB" id="1903765at2759"/>
<comment type="function">
    <text evidence="7">Transcriptional regulator that specifically binds to GA-rich elements (GAGA-repeats) present in regulatory sequences of genes involved in developmental processes.</text>
</comment>
<comment type="subcellular location">
    <subcellularLocation>
        <location evidence="1 7">Nucleus</location>
    </subcellularLocation>
</comment>
<evidence type="ECO:0000313" key="10">
    <source>
        <dbReference type="Proteomes" id="UP001152484"/>
    </source>
</evidence>
<dbReference type="AlphaFoldDB" id="A0A9P1E969"/>
<dbReference type="GO" id="GO:0005634">
    <property type="term" value="C:nucleus"/>
    <property type="evidence" value="ECO:0007669"/>
    <property type="project" value="UniProtKB-SubCell"/>
</dbReference>
<evidence type="ECO:0000256" key="3">
    <source>
        <dbReference type="ARBA" id="ARBA00023015"/>
    </source>
</evidence>
<dbReference type="EMBL" id="CAMAPE010000019">
    <property type="protein sequence ID" value="CAH9088074.1"/>
    <property type="molecule type" value="Genomic_DNA"/>
</dbReference>
<gene>
    <name evidence="9" type="ORF">CEURO_LOCUS10341</name>
</gene>
<organism evidence="9 10">
    <name type="scientific">Cuscuta europaea</name>
    <name type="common">European dodder</name>
    <dbReference type="NCBI Taxonomy" id="41803"/>
    <lineage>
        <taxon>Eukaryota</taxon>
        <taxon>Viridiplantae</taxon>
        <taxon>Streptophyta</taxon>
        <taxon>Embryophyta</taxon>
        <taxon>Tracheophyta</taxon>
        <taxon>Spermatophyta</taxon>
        <taxon>Magnoliopsida</taxon>
        <taxon>eudicotyledons</taxon>
        <taxon>Gunneridae</taxon>
        <taxon>Pentapetalae</taxon>
        <taxon>asterids</taxon>
        <taxon>lamiids</taxon>
        <taxon>Solanales</taxon>
        <taxon>Convolvulaceae</taxon>
        <taxon>Cuscuteae</taxon>
        <taxon>Cuscuta</taxon>
        <taxon>Cuscuta subgen. Cuscuta</taxon>
    </lineage>
</organism>
<comment type="similarity">
    <text evidence="2 7">Belongs to the BBR/BPC family.</text>
</comment>
<evidence type="ECO:0000256" key="1">
    <source>
        <dbReference type="ARBA" id="ARBA00004123"/>
    </source>
</evidence>
<dbReference type="GO" id="GO:0043565">
    <property type="term" value="F:sequence-specific DNA binding"/>
    <property type="evidence" value="ECO:0007669"/>
    <property type="project" value="TreeGrafter"/>
</dbReference>
<keyword evidence="5 7" id="KW-0804">Transcription</keyword>
<evidence type="ECO:0000313" key="9">
    <source>
        <dbReference type="EMBL" id="CAH9088074.1"/>
    </source>
</evidence>
<feature type="compositionally biased region" description="Basic and acidic residues" evidence="8">
    <location>
        <begin position="204"/>
        <end position="213"/>
    </location>
</feature>
<proteinExistence type="inferred from homology"/>
<keyword evidence="6 7" id="KW-0539">Nucleus</keyword>
<dbReference type="SMART" id="SM01226">
    <property type="entry name" value="GAGA_bind"/>
    <property type="match status" value="1"/>
</dbReference>
<evidence type="ECO:0000256" key="5">
    <source>
        <dbReference type="ARBA" id="ARBA00023163"/>
    </source>
</evidence>
<sequence length="359" mass="39733">MTFCTLLHFVRSSLKFSGVIFPLLSLCSPFSYPSWPAASHSLVMDGHGNLSYKNWNFFDPMKGNLGLQLMPTFAEKQLFGSGGGGGGRERQQHYEPHHPHLPAVMALTNPGLYQHHRIGGISESAMPMEYMRDAWLNHSREKCLNILSSGNQHQPHLSGYGFFSETSSAQPIQSLQHQPILPKTETEPCQMEVLCEEKLGSGLVKKREGDKSQIQKSPTPKKPKRSSKLPMDECPALPIQSIPRARAPKRSAEVVINGMSMDISGIPVPVCSCTGNPQQCYRWGSGGWQSACCTTNLSSYPLPMSAKRRGARIAGRKMSLGAFKKVLEKLASEGYSFSNPIDLKPYWAKHGTNKFVTIR</sequence>
<dbReference type="Pfam" id="PF06217">
    <property type="entry name" value="GAGA_bind"/>
    <property type="match status" value="1"/>
</dbReference>
<comment type="caution">
    <text evidence="9">The sequence shown here is derived from an EMBL/GenBank/DDBJ whole genome shotgun (WGS) entry which is preliminary data.</text>
</comment>
<dbReference type="Proteomes" id="UP001152484">
    <property type="component" value="Unassembled WGS sequence"/>
</dbReference>
<reference evidence="9" key="1">
    <citation type="submission" date="2022-07" db="EMBL/GenBank/DDBJ databases">
        <authorList>
            <person name="Macas J."/>
            <person name="Novak P."/>
            <person name="Neumann P."/>
        </authorList>
    </citation>
    <scope>NUCLEOTIDE SEQUENCE</scope>
</reference>
<evidence type="ECO:0000256" key="7">
    <source>
        <dbReference type="RuleBase" id="RU367160"/>
    </source>
</evidence>
<evidence type="ECO:0000256" key="4">
    <source>
        <dbReference type="ARBA" id="ARBA00023125"/>
    </source>
</evidence>
<name>A0A9P1E969_CUSEU</name>
<keyword evidence="10" id="KW-1185">Reference proteome</keyword>
<dbReference type="GO" id="GO:0009723">
    <property type="term" value="P:response to ethylene"/>
    <property type="evidence" value="ECO:0007669"/>
    <property type="project" value="TreeGrafter"/>
</dbReference>
<feature type="region of interest" description="Disordered" evidence="8">
    <location>
        <begin position="204"/>
        <end position="233"/>
    </location>
</feature>
<keyword evidence="4 7" id="KW-0238">DNA-binding</keyword>
<evidence type="ECO:0000256" key="8">
    <source>
        <dbReference type="SAM" id="MobiDB-lite"/>
    </source>
</evidence>
<keyword evidence="3 7" id="KW-0805">Transcription regulation</keyword>
<dbReference type="PANTHER" id="PTHR31421">
    <property type="entry name" value="PROTEIN BASIC PENTACYSTEINE3"/>
    <property type="match status" value="1"/>
</dbReference>
<evidence type="ECO:0000256" key="6">
    <source>
        <dbReference type="ARBA" id="ARBA00023242"/>
    </source>
</evidence>
<dbReference type="InterPro" id="IPR010409">
    <property type="entry name" value="GAGA-bd_tscrpt_act"/>
</dbReference>